<keyword evidence="2" id="KW-1185">Reference proteome</keyword>
<evidence type="ECO:0000313" key="2">
    <source>
        <dbReference type="Proteomes" id="UP000184512"/>
    </source>
</evidence>
<sequence>MTSLDSPAAIEALLNATLYPALVAPLPQEKIHDGRKRIDISYTNVAKDGFFLWLARNYAAANVVVEAKNYERPLANPEYDQITGRFSPSRGKVGLLIYQAMEDKQKVLASCRDAAKDDRGFVLALDDADLGVLVDEAKRGDVLGHHGLLRERFRGLTVRVKLTRQRNTGSHSAQYAVTVRGVQGGPQRCRRDAGRRLARC</sequence>
<dbReference type="Proteomes" id="UP000184512">
    <property type="component" value="Unassembled WGS sequence"/>
</dbReference>
<dbReference type="AlphaFoldDB" id="A0A1M6G2N8"/>
<accession>A0A1M6G2N8</accession>
<proteinExistence type="predicted"/>
<dbReference type="RefSeq" id="WP_175558274.1">
    <property type="nucleotide sequence ID" value="NZ_FQZG01000024.1"/>
</dbReference>
<organism evidence="1 2">
    <name type="scientific">Tessaracoccus bendigoensis DSM 12906</name>
    <dbReference type="NCBI Taxonomy" id="1123357"/>
    <lineage>
        <taxon>Bacteria</taxon>
        <taxon>Bacillati</taxon>
        <taxon>Actinomycetota</taxon>
        <taxon>Actinomycetes</taxon>
        <taxon>Propionibacteriales</taxon>
        <taxon>Propionibacteriaceae</taxon>
        <taxon>Tessaracoccus</taxon>
    </lineage>
</organism>
<name>A0A1M6G2N8_9ACTN</name>
<dbReference type="EMBL" id="FQZG01000024">
    <property type="protein sequence ID" value="SHJ04170.1"/>
    <property type="molecule type" value="Genomic_DNA"/>
</dbReference>
<reference evidence="1 2" key="1">
    <citation type="submission" date="2016-11" db="EMBL/GenBank/DDBJ databases">
        <authorList>
            <person name="Jaros S."/>
            <person name="Januszkiewicz K."/>
            <person name="Wedrychowicz H."/>
        </authorList>
    </citation>
    <scope>NUCLEOTIDE SEQUENCE [LARGE SCALE GENOMIC DNA]</scope>
    <source>
        <strain evidence="1 2">DSM 12906</strain>
    </source>
</reference>
<gene>
    <name evidence="1" type="ORF">SAMN02745244_01589</name>
</gene>
<evidence type="ECO:0000313" key="1">
    <source>
        <dbReference type="EMBL" id="SHJ04170.1"/>
    </source>
</evidence>
<protein>
    <submittedName>
        <fullName evidence="1">Uncharacterized protein</fullName>
    </submittedName>
</protein>